<evidence type="ECO:0000256" key="2">
    <source>
        <dbReference type="ARBA" id="ARBA00023015"/>
    </source>
</evidence>
<feature type="region of interest" description="Disordered" evidence="7">
    <location>
        <begin position="1"/>
        <end position="21"/>
    </location>
</feature>
<dbReference type="InterPro" id="IPR003657">
    <property type="entry name" value="WRKY_dom"/>
</dbReference>
<evidence type="ECO:0000256" key="5">
    <source>
        <dbReference type="ARBA" id="ARBA00023242"/>
    </source>
</evidence>
<dbReference type="Gene3D" id="2.20.25.80">
    <property type="entry name" value="WRKY domain"/>
    <property type="match status" value="1"/>
</dbReference>
<accession>A0ABD1ZK91</accession>
<dbReference type="Proteomes" id="UP001605036">
    <property type="component" value="Unassembled WGS sequence"/>
</dbReference>
<feature type="compositionally biased region" description="Basic and acidic residues" evidence="7">
    <location>
        <begin position="281"/>
        <end position="294"/>
    </location>
</feature>
<feature type="compositionally biased region" description="Polar residues" evidence="7">
    <location>
        <begin position="171"/>
        <end position="180"/>
    </location>
</feature>
<proteinExistence type="predicted"/>
<evidence type="ECO:0000256" key="3">
    <source>
        <dbReference type="ARBA" id="ARBA00023125"/>
    </source>
</evidence>
<evidence type="ECO:0000256" key="1">
    <source>
        <dbReference type="ARBA" id="ARBA00004123"/>
    </source>
</evidence>
<keyword evidence="5" id="KW-0539">Nucleus</keyword>
<keyword evidence="10" id="KW-1185">Reference proteome</keyword>
<feature type="domain" description="WRKY" evidence="8">
    <location>
        <begin position="327"/>
        <end position="393"/>
    </location>
</feature>
<feature type="region of interest" description="Disordered" evidence="7">
    <location>
        <begin position="273"/>
        <end position="301"/>
    </location>
</feature>
<comment type="subcellular location">
    <subcellularLocation>
        <location evidence="1">Nucleus</location>
    </subcellularLocation>
</comment>
<keyword evidence="4" id="KW-0804">Transcription</keyword>
<evidence type="ECO:0000313" key="9">
    <source>
        <dbReference type="EMBL" id="KAL2651868.1"/>
    </source>
</evidence>
<feature type="region of interest" description="Disordered" evidence="7">
    <location>
        <begin position="167"/>
        <end position="229"/>
    </location>
</feature>
<feature type="region of interest" description="Disordered" evidence="7">
    <location>
        <begin position="53"/>
        <end position="98"/>
    </location>
</feature>
<dbReference type="InterPro" id="IPR036576">
    <property type="entry name" value="WRKY_dom_sf"/>
</dbReference>
<dbReference type="GO" id="GO:0005634">
    <property type="term" value="C:nucleus"/>
    <property type="evidence" value="ECO:0007669"/>
    <property type="project" value="UniProtKB-SubCell"/>
</dbReference>
<evidence type="ECO:0000256" key="4">
    <source>
        <dbReference type="ARBA" id="ARBA00023163"/>
    </source>
</evidence>
<feature type="coiled-coil region" evidence="6">
    <location>
        <begin position="101"/>
        <end position="128"/>
    </location>
</feature>
<keyword evidence="6" id="KW-0175">Coiled coil</keyword>
<dbReference type="PANTHER" id="PTHR31429:SF106">
    <property type="entry name" value="WRKY TRANSCRIPTION FACTOR 31-RELATED"/>
    <property type="match status" value="1"/>
</dbReference>
<keyword evidence="3" id="KW-0238">DNA-binding</keyword>
<dbReference type="SMART" id="SM00774">
    <property type="entry name" value="WRKY"/>
    <property type="match status" value="1"/>
</dbReference>
<dbReference type="PROSITE" id="PS50811">
    <property type="entry name" value="WRKY"/>
    <property type="match status" value="1"/>
</dbReference>
<keyword evidence="2" id="KW-0805">Transcription regulation</keyword>
<sequence>MDQVDRPGHYYRSSVGSVSSETLQLLQPSKFGSGESQFVGLCTSQEETTQLFLGNESRSSLKRRSSCDRSTMRAGSAPSSPERSSADDSKYEDELDVQRQLKKTRTEMERMMHENQQMRRMLTLMTEEYTLLQQHLLTAVAQKQDQAGMTNTEGVKRSEDLVQATLVAQRASPQKSFTAVSTSTTSRSSERPRSPTPPAQISSSSFVKATKPADERHSKAIGKSTKVNLQEHSLGTGENMMVAEAAQLQVLSGPDRGGSLSESVLRVASSGLQELSTPADDETHPDSEANKESASEEPLGWEPTKRMKSVLQDTSVRTARVSVRTRTDAPTMADGCQWRKYGQKLAKGNPCPRAYYRCTVAPGCPVRKQVQRCAEDRSVLTTTYEGTHNHPLPSAAVAMASTTSAAAGMLLMGSSTSSDRVCAAEALGIENLARFSDQSSLPIISASAPFPRITLDLTTSSQNDWTSAAHAAINRVHLGAVAAAAKANESAYRFSFAPLRLQVPSAPINVLPLEQHSFNGAVAAEKPSFRLNHSANSFDGCSQGHNQAAVNGSEKAQYVQMAERVTAATAAITSDPKFTAALAAAVASIISSQSLEPMVAL</sequence>
<dbReference type="EMBL" id="JBHFFA010000001">
    <property type="protein sequence ID" value="KAL2651868.1"/>
    <property type="molecule type" value="Genomic_DNA"/>
</dbReference>
<protein>
    <recommendedName>
        <fullName evidence="8">WRKY domain-containing protein</fullName>
    </recommendedName>
</protein>
<dbReference type="Pfam" id="PF03106">
    <property type="entry name" value="WRKY"/>
    <property type="match status" value="1"/>
</dbReference>
<dbReference type="FunFam" id="2.20.25.80:FF:000002">
    <property type="entry name" value="probable WRKY transcription factor 31"/>
    <property type="match status" value="1"/>
</dbReference>
<evidence type="ECO:0000313" key="10">
    <source>
        <dbReference type="Proteomes" id="UP001605036"/>
    </source>
</evidence>
<name>A0ABD1ZK91_9MARC</name>
<evidence type="ECO:0000256" key="7">
    <source>
        <dbReference type="SAM" id="MobiDB-lite"/>
    </source>
</evidence>
<dbReference type="AlphaFoldDB" id="A0ABD1ZK91"/>
<dbReference type="GO" id="GO:0003677">
    <property type="term" value="F:DNA binding"/>
    <property type="evidence" value="ECO:0007669"/>
    <property type="project" value="UniProtKB-KW"/>
</dbReference>
<dbReference type="PANTHER" id="PTHR31429">
    <property type="entry name" value="WRKY TRANSCRIPTION FACTOR 36-RELATED"/>
    <property type="match status" value="1"/>
</dbReference>
<dbReference type="InterPro" id="IPR044810">
    <property type="entry name" value="WRKY_plant"/>
</dbReference>
<gene>
    <name evidence="9" type="ORF">R1flu_019996</name>
</gene>
<organism evidence="9 10">
    <name type="scientific">Riccia fluitans</name>
    <dbReference type="NCBI Taxonomy" id="41844"/>
    <lineage>
        <taxon>Eukaryota</taxon>
        <taxon>Viridiplantae</taxon>
        <taxon>Streptophyta</taxon>
        <taxon>Embryophyta</taxon>
        <taxon>Marchantiophyta</taxon>
        <taxon>Marchantiopsida</taxon>
        <taxon>Marchantiidae</taxon>
        <taxon>Marchantiales</taxon>
        <taxon>Ricciaceae</taxon>
        <taxon>Riccia</taxon>
    </lineage>
</organism>
<dbReference type="SUPFAM" id="SSF118290">
    <property type="entry name" value="WRKY DNA-binding domain"/>
    <property type="match status" value="1"/>
</dbReference>
<evidence type="ECO:0000256" key="6">
    <source>
        <dbReference type="SAM" id="Coils"/>
    </source>
</evidence>
<comment type="caution">
    <text evidence="9">The sequence shown here is derived from an EMBL/GenBank/DDBJ whole genome shotgun (WGS) entry which is preliminary data.</text>
</comment>
<evidence type="ECO:0000259" key="8">
    <source>
        <dbReference type="PROSITE" id="PS50811"/>
    </source>
</evidence>
<reference evidence="9 10" key="1">
    <citation type="submission" date="2024-09" db="EMBL/GenBank/DDBJ databases">
        <title>Chromosome-scale assembly of Riccia fluitans.</title>
        <authorList>
            <person name="Paukszto L."/>
            <person name="Sawicki J."/>
            <person name="Karawczyk K."/>
            <person name="Piernik-Szablinska J."/>
            <person name="Szczecinska M."/>
            <person name="Mazdziarz M."/>
        </authorList>
    </citation>
    <scope>NUCLEOTIDE SEQUENCE [LARGE SCALE GENOMIC DNA]</scope>
    <source>
        <strain evidence="9">Rf_01</strain>
        <tissue evidence="9">Aerial parts of the thallus</tissue>
    </source>
</reference>